<organism evidence="2 4">
    <name type="scientific">Rhizophagus irregularis (strain DAOM 197198w)</name>
    <name type="common">Glomus intraradices</name>
    <dbReference type="NCBI Taxonomy" id="1432141"/>
    <lineage>
        <taxon>Eukaryota</taxon>
        <taxon>Fungi</taxon>
        <taxon>Fungi incertae sedis</taxon>
        <taxon>Mucoromycota</taxon>
        <taxon>Glomeromycotina</taxon>
        <taxon>Glomeromycetes</taxon>
        <taxon>Glomerales</taxon>
        <taxon>Glomeraceae</taxon>
        <taxon>Rhizophagus</taxon>
    </lineage>
</organism>
<sequence>MGNRNSAQIRHFRKKKQDNCTIKNTYKFIDGRKYFKNKEWIYPLPVDEEECDRSQLQHFLFHHIWEENFSSPVKQILENGGKVLDVSCGPGAWLMEMATVYGQTQFVGVDLIPTFPTEIKPQNLKFKQFDVLNGLPFNDNEFDLVCIQNSSLCFTETQWKEIVIPEMVRVTKPNGWVELMDVEFNIQNLPKNFEPLYDGFVKYCKLHDINLEIIPRLGKLLQTHSSGKMTDFNEDIRKLLYYENIDTDSKINMTRKLSKENISSFYHTISPIILPILEITKEEYDEIIDTININFEKNKCFNNMHRFYARKKLAEE</sequence>
<dbReference type="EMBL" id="JEMT01006442">
    <property type="protein sequence ID" value="EXX78985.1"/>
    <property type="molecule type" value="Genomic_DNA"/>
</dbReference>
<dbReference type="STRING" id="1432141.A0A015KBZ9"/>
<feature type="domain" description="Methyltransferase" evidence="1">
    <location>
        <begin position="83"/>
        <end position="175"/>
    </location>
</feature>
<reference evidence="2 4" key="1">
    <citation type="submission" date="2014-02" db="EMBL/GenBank/DDBJ databases">
        <title>Single nucleus genome sequencing reveals high similarity among nuclei of an endomycorrhizal fungus.</title>
        <authorList>
            <person name="Lin K."/>
            <person name="Geurts R."/>
            <person name="Zhang Z."/>
            <person name="Limpens E."/>
            <person name="Saunders D.G."/>
            <person name="Mu D."/>
            <person name="Pang E."/>
            <person name="Cao H."/>
            <person name="Cha H."/>
            <person name="Lin T."/>
            <person name="Zhou Q."/>
            <person name="Shang Y."/>
            <person name="Li Y."/>
            <person name="Ivanov S."/>
            <person name="Sharma T."/>
            <person name="Velzen R.V."/>
            <person name="Ruijter N.D."/>
            <person name="Aanen D.K."/>
            <person name="Win J."/>
            <person name="Kamoun S."/>
            <person name="Bisseling T."/>
            <person name="Huang S."/>
        </authorList>
    </citation>
    <scope>NUCLEOTIDE SEQUENCE [LARGE SCALE GENOMIC DNA]</scope>
    <source>
        <strain evidence="2">DAOM 197198w</strain>
        <strain evidence="4">DAOM197198w</strain>
    </source>
</reference>
<proteinExistence type="predicted"/>
<gene>
    <name evidence="3" type="ORF">RirG_009960</name>
    <name evidence="2" type="ORF">RirG_210910</name>
</gene>
<name>A0A015KBZ9_RHIIW</name>
<dbReference type="InterPro" id="IPR029063">
    <property type="entry name" value="SAM-dependent_MTases_sf"/>
</dbReference>
<dbReference type="SMR" id="A0A015KBZ9"/>
<keyword evidence="4" id="KW-1185">Reference proteome</keyword>
<evidence type="ECO:0000313" key="4">
    <source>
        <dbReference type="Proteomes" id="UP000022910"/>
    </source>
</evidence>
<dbReference type="PANTHER" id="PTHR43591">
    <property type="entry name" value="METHYLTRANSFERASE"/>
    <property type="match status" value="1"/>
</dbReference>
<dbReference type="OrthoDB" id="2013972at2759"/>
<dbReference type="Pfam" id="PF13649">
    <property type="entry name" value="Methyltransf_25"/>
    <property type="match status" value="1"/>
</dbReference>
<dbReference type="OMA" id="NATCIGI"/>
<evidence type="ECO:0000313" key="3">
    <source>
        <dbReference type="EMBL" id="EXX78985.1"/>
    </source>
</evidence>
<dbReference type="EMBL" id="JEMT01027461">
    <property type="protein sequence ID" value="EXX57016.1"/>
    <property type="molecule type" value="Genomic_DNA"/>
</dbReference>
<comment type="caution">
    <text evidence="2">The sequence shown here is derived from an EMBL/GenBank/DDBJ whole genome shotgun (WGS) entry which is preliminary data.</text>
</comment>
<dbReference type="InterPro" id="IPR041698">
    <property type="entry name" value="Methyltransf_25"/>
</dbReference>
<dbReference type="HOGENOM" id="CLU_010595_9_0_1"/>
<protein>
    <recommendedName>
        <fullName evidence="1">Methyltransferase domain-containing protein</fullName>
    </recommendedName>
</protein>
<dbReference type="AlphaFoldDB" id="A0A015KBZ9"/>
<evidence type="ECO:0000259" key="1">
    <source>
        <dbReference type="Pfam" id="PF13649"/>
    </source>
</evidence>
<accession>A0A015KBZ9</accession>
<dbReference type="Gene3D" id="3.40.50.150">
    <property type="entry name" value="Vaccinia Virus protein VP39"/>
    <property type="match status" value="1"/>
</dbReference>
<dbReference type="SUPFAM" id="SSF53335">
    <property type="entry name" value="S-adenosyl-L-methionine-dependent methyltransferases"/>
    <property type="match status" value="1"/>
</dbReference>
<dbReference type="Proteomes" id="UP000022910">
    <property type="component" value="Unassembled WGS sequence"/>
</dbReference>
<dbReference type="CDD" id="cd02440">
    <property type="entry name" value="AdoMet_MTases"/>
    <property type="match status" value="1"/>
</dbReference>
<evidence type="ECO:0000313" key="2">
    <source>
        <dbReference type="EMBL" id="EXX57016.1"/>
    </source>
</evidence>